<evidence type="ECO:0000256" key="1">
    <source>
        <dbReference type="ARBA" id="ARBA00005485"/>
    </source>
</evidence>
<accession>A0AAW1H3N0</accession>
<dbReference type="PANTHER" id="PTHR32054:SF9">
    <property type="entry name" value="OS04G0116200 PROTEIN"/>
    <property type="match status" value="1"/>
</dbReference>
<keyword evidence="2 3" id="KW-0175">Coiled coil</keyword>
<proteinExistence type="inferred from homology"/>
<comment type="similarity">
    <text evidence="1">Belongs to the WEB family.</text>
</comment>
<sequence>MEAEEGGVMVKGRAIIDTRPPFRSVREAVALFGERVLVGEIYAKQLKEMEPKMVTSQKPQNNTSTIIAVSSELEETKKKLQKEREEGNHIATCLKSLKQELEQTKRELWNFKSTKNASIQHPKMINPEIEELNIVENSIRKPHFEEDGYYGEEYQKKKIVTFASPPSLTREIVQDNVVDDGSFARLGRSSSFRREFKEGKKKPINPIVGWIFPRKKKNNQL</sequence>
<evidence type="ECO:0000256" key="3">
    <source>
        <dbReference type="SAM" id="Coils"/>
    </source>
</evidence>
<keyword evidence="5" id="KW-1185">Reference proteome</keyword>
<protein>
    <recommendedName>
        <fullName evidence="6">WEB family protein</fullName>
    </recommendedName>
</protein>
<reference evidence="4" key="1">
    <citation type="submission" date="2024-03" db="EMBL/GenBank/DDBJ databases">
        <title>WGS assembly of Saponaria officinalis var. Norfolk2.</title>
        <authorList>
            <person name="Jenkins J."/>
            <person name="Shu S."/>
            <person name="Grimwood J."/>
            <person name="Barry K."/>
            <person name="Goodstein D."/>
            <person name="Schmutz J."/>
            <person name="Leebens-Mack J."/>
            <person name="Osbourn A."/>
        </authorList>
    </citation>
    <scope>NUCLEOTIDE SEQUENCE [LARGE SCALE GENOMIC DNA]</scope>
    <source>
        <strain evidence="4">JIC</strain>
    </source>
</reference>
<comment type="caution">
    <text evidence="4">The sequence shown here is derived from an EMBL/GenBank/DDBJ whole genome shotgun (WGS) entry which is preliminary data.</text>
</comment>
<evidence type="ECO:0000256" key="2">
    <source>
        <dbReference type="ARBA" id="ARBA00023054"/>
    </source>
</evidence>
<dbReference type="GO" id="GO:0005829">
    <property type="term" value="C:cytosol"/>
    <property type="evidence" value="ECO:0007669"/>
    <property type="project" value="TreeGrafter"/>
</dbReference>
<dbReference type="Proteomes" id="UP001443914">
    <property type="component" value="Unassembled WGS sequence"/>
</dbReference>
<dbReference type="EMBL" id="JBDFQZ010000013">
    <property type="protein sequence ID" value="KAK9670622.1"/>
    <property type="molecule type" value="Genomic_DNA"/>
</dbReference>
<gene>
    <name evidence="4" type="ORF">RND81_13G213300</name>
</gene>
<dbReference type="GO" id="GO:0009903">
    <property type="term" value="P:chloroplast avoidance movement"/>
    <property type="evidence" value="ECO:0007669"/>
    <property type="project" value="TreeGrafter"/>
</dbReference>
<organism evidence="4 5">
    <name type="scientific">Saponaria officinalis</name>
    <name type="common">Common soapwort</name>
    <name type="synonym">Lychnis saponaria</name>
    <dbReference type="NCBI Taxonomy" id="3572"/>
    <lineage>
        <taxon>Eukaryota</taxon>
        <taxon>Viridiplantae</taxon>
        <taxon>Streptophyta</taxon>
        <taxon>Embryophyta</taxon>
        <taxon>Tracheophyta</taxon>
        <taxon>Spermatophyta</taxon>
        <taxon>Magnoliopsida</taxon>
        <taxon>eudicotyledons</taxon>
        <taxon>Gunneridae</taxon>
        <taxon>Pentapetalae</taxon>
        <taxon>Caryophyllales</taxon>
        <taxon>Caryophyllaceae</taxon>
        <taxon>Caryophylleae</taxon>
        <taxon>Saponaria</taxon>
    </lineage>
</organism>
<evidence type="ECO:0000313" key="4">
    <source>
        <dbReference type="EMBL" id="KAK9670622.1"/>
    </source>
</evidence>
<dbReference type="AlphaFoldDB" id="A0AAW1H3N0"/>
<dbReference type="PANTHER" id="PTHR32054">
    <property type="entry name" value="HEAVY CHAIN, PUTATIVE, EXPRESSED-RELATED-RELATED"/>
    <property type="match status" value="1"/>
</dbReference>
<feature type="coiled-coil region" evidence="3">
    <location>
        <begin position="66"/>
        <end position="114"/>
    </location>
</feature>
<name>A0AAW1H3N0_SAPOF</name>
<evidence type="ECO:0000313" key="5">
    <source>
        <dbReference type="Proteomes" id="UP001443914"/>
    </source>
</evidence>
<evidence type="ECO:0008006" key="6">
    <source>
        <dbReference type="Google" id="ProtNLM"/>
    </source>
</evidence>
<dbReference type="GO" id="GO:0009904">
    <property type="term" value="P:chloroplast accumulation movement"/>
    <property type="evidence" value="ECO:0007669"/>
    <property type="project" value="TreeGrafter"/>
</dbReference>